<evidence type="ECO:0000313" key="1">
    <source>
        <dbReference type="EMBL" id="GME35465.1"/>
    </source>
</evidence>
<evidence type="ECO:0000313" key="2">
    <source>
        <dbReference type="Proteomes" id="UP001165186"/>
    </source>
</evidence>
<comment type="caution">
    <text evidence="1">The sequence shown here is derived from an EMBL/GenBank/DDBJ whole genome shotgun (WGS) entry which is preliminary data.</text>
</comment>
<keyword evidence="2" id="KW-1185">Reference proteome</keyword>
<reference evidence="1" key="1">
    <citation type="submission" date="2024-09" db="EMBL/GenBank/DDBJ databases">
        <title>Draft Genome Sequences of Neofusicoccum parvum.</title>
        <authorList>
            <person name="Ashida A."/>
            <person name="Camagna M."/>
            <person name="Tanaka A."/>
            <person name="Takemoto D."/>
        </authorList>
    </citation>
    <scope>NUCLEOTIDE SEQUENCE</scope>
    <source>
        <strain evidence="1">PPO83</strain>
    </source>
</reference>
<name>A0ACB5SD17_9PEZI</name>
<dbReference type="EMBL" id="BSXG01000269">
    <property type="protein sequence ID" value="GME35465.1"/>
    <property type="molecule type" value="Genomic_DNA"/>
</dbReference>
<accession>A0ACB5SD17</accession>
<gene>
    <name evidence="1" type="primary">g6159</name>
    <name evidence="1" type="ORF">NpPPO83_00006159</name>
</gene>
<sequence>MEKNKAISPARPERDSDSSKEGSKDRVSNAAALGPSSLKSKIISVAVGGQTEPFLIHQDILCASSPFFRNACNGGWKESEEGFVTLPSHSPETFEVYVQWLYFGNMFVEDQKDDYENLDWDIFIDAYILGDKLLDVDFRNALIDLAIRVEVHFDQIPHNHAKAAYSGLPESDPYCRLYVDMHTWEIASSWYSDVNNKDATDAPMEFFRDVAKTAAENRKSIGSSEDGPWVTDPGRYHHRHPSS</sequence>
<proteinExistence type="predicted"/>
<organism evidence="1 2">
    <name type="scientific">Neofusicoccum parvum</name>
    <dbReference type="NCBI Taxonomy" id="310453"/>
    <lineage>
        <taxon>Eukaryota</taxon>
        <taxon>Fungi</taxon>
        <taxon>Dikarya</taxon>
        <taxon>Ascomycota</taxon>
        <taxon>Pezizomycotina</taxon>
        <taxon>Dothideomycetes</taxon>
        <taxon>Dothideomycetes incertae sedis</taxon>
        <taxon>Botryosphaeriales</taxon>
        <taxon>Botryosphaeriaceae</taxon>
        <taxon>Neofusicoccum</taxon>
    </lineage>
</organism>
<protein>
    <submittedName>
        <fullName evidence="1">BTB/POZ domain containing protein</fullName>
    </submittedName>
</protein>
<dbReference type="Proteomes" id="UP001165186">
    <property type="component" value="Unassembled WGS sequence"/>
</dbReference>